<organism evidence="2 3">
    <name type="scientific">Maliponia aquimaris</name>
    <dbReference type="NCBI Taxonomy" id="1673631"/>
    <lineage>
        <taxon>Bacteria</taxon>
        <taxon>Pseudomonadati</taxon>
        <taxon>Pseudomonadota</taxon>
        <taxon>Alphaproteobacteria</taxon>
        <taxon>Rhodobacterales</taxon>
        <taxon>Paracoccaceae</taxon>
        <taxon>Maliponia</taxon>
    </lineage>
</organism>
<dbReference type="InterPro" id="IPR029068">
    <property type="entry name" value="Glyas_Bleomycin-R_OHBP_Dase"/>
</dbReference>
<dbReference type="RefSeq" id="WP_094023058.1">
    <property type="nucleotide sequence ID" value="NZ_FXYF01000016.1"/>
</dbReference>
<reference evidence="2 3" key="1">
    <citation type="submission" date="2017-05" db="EMBL/GenBank/DDBJ databases">
        <authorList>
            <person name="Song R."/>
            <person name="Chenine A.L."/>
            <person name="Ruprecht R.M."/>
        </authorList>
    </citation>
    <scope>NUCLEOTIDE SEQUENCE [LARGE SCALE GENOMIC DNA]</scope>
    <source>
        <strain evidence="2 3">CECT 8898</strain>
    </source>
</reference>
<evidence type="ECO:0000313" key="3">
    <source>
        <dbReference type="Proteomes" id="UP000207598"/>
    </source>
</evidence>
<gene>
    <name evidence="2" type="ORF">MAA8898_04308</name>
</gene>
<dbReference type="OrthoDB" id="8451710at2"/>
<dbReference type="AlphaFoldDB" id="A0A238L3C5"/>
<dbReference type="Gene3D" id="3.10.180.10">
    <property type="entry name" value="2,3-Dihydroxybiphenyl 1,2-Dioxygenase, domain 1"/>
    <property type="match status" value="1"/>
</dbReference>
<feature type="domain" description="Glyoxalase-like" evidence="1">
    <location>
        <begin position="4"/>
        <end position="172"/>
    </location>
</feature>
<dbReference type="Proteomes" id="UP000207598">
    <property type="component" value="Unassembled WGS sequence"/>
</dbReference>
<dbReference type="EMBL" id="FXYF01000016">
    <property type="protein sequence ID" value="SMX49477.1"/>
    <property type="molecule type" value="Genomic_DNA"/>
</dbReference>
<proteinExistence type="predicted"/>
<dbReference type="Pfam" id="PF13468">
    <property type="entry name" value="Glyoxalase_3"/>
    <property type="match status" value="1"/>
</dbReference>
<sequence length="204" mass="21665">MLELDHIAVLGETLDAAAACATAQLGLPLRPGGRHVRYGTHNRLLGLADGLYLEAIAIDPEAPEPPGPRWFGLDAFAGPARLDKWICRVPDIDAAIAALPGAGRRVDLTRGDLSWSMAVPEDGLLSFDGLFPALIQWHSPVPPGQTLPPSRLRLTRLEVTHPRAGALAELLAPHLADDRLRFVEAAVPRLSASLAGPDGEVSLA</sequence>
<dbReference type="InterPro" id="IPR025870">
    <property type="entry name" value="Glyoxalase-like_dom"/>
</dbReference>
<name>A0A238L3C5_9RHOB</name>
<keyword evidence="3" id="KW-1185">Reference proteome</keyword>
<protein>
    <recommendedName>
        <fullName evidence="1">Glyoxalase-like domain-containing protein</fullName>
    </recommendedName>
</protein>
<evidence type="ECO:0000313" key="2">
    <source>
        <dbReference type="EMBL" id="SMX49477.1"/>
    </source>
</evidence>
<evidence type="ECO:0000259" key="1">
    <source>
        <dbReference type="Pfam" id="PF13468"/>
    </source>
</evidence>
<dbReference type="SUPFAM" id="SSF54593">
    <property type="entry name" value="Glyoxalase/Bleomycin resistance protein/Dihydroxybiphenyl dioxygenase"/>
    <property type="match status" value="1"/>
</dbReference>
<accession>A0A238L3C5</accession>